<dbReference type="AlphaFoldDB" id="A0A0D3E260"/>
<dbReference type="EnsemblPlants" id="Bo9g018110.1">
    <property type="protein sequence ID" value="Bo9g018110.1"/>
    <property type="gene ID" value="Bo9g018110"/>
</dbReference>
<dbReference type="Proteomes" id="UP000032141">
    <property type="component" value="Chromosome C9"/>
</dbReference>
<evidence type="ECO:0000256" key="2">
    <source>
        <dbReference type="ARBA" id="ARBA00022771"/>
    </source>
</evidence>
<sequence length="823" mass="96073">MAESQEIELKIHFGGSVKKIGKEDYEYLGELGSKNVEWKFDEILWDRFVDFCKEEALIRAPVGLIWFKSEKEEMKQLRYLYDRYDEEMLMLRSVSKLGIDVVVVFVEHECSEHIPGVIQLSDREHIEDEEHSENDDVDRPKEDDEPEGSEDKNPAEKEDNPTVNPAEKEDNEDGGDEVVADVTDDTNDVRFQSVFEEGEKAVLDKEAYGNGIEEDDSEDERAPVDVEYLDTPVESEDEWEEWNRKLKGKGKVNGSDKYHGDYEKPPYIWLFQKFNSGLEFKDQVLKYFMNTQYDVKMARSESFRIVEKPINKWMVKVCHMKHNHGKSSRISMLKQCVIAVLFREELRINVNLQASTIKDAIKVRYDIVVPISKCYRGRDIALGTILEAQTTQFWKLWDYEEELRRSNQGISTDLCTREVNGVQMSDCFYIFFIELRTAWKSCCRPVIGLDGCFLKMYPIAWTVVRGENKDTWGWFMRKLKHDIGLEFGKDLTVISDKQKGLVHAIELELSEAEHRMCARHIYANWKKLGFSRSEFKSLFWGVAYSYTEGEYKEKMRLVEAYDVVAHNELLKTDPERWCRAFFNVESHCPDVHNNLSESFNRNIKMARAKPMINMLEDIRRQAMTRISSRFFTADKWDTIVTPITMALLEKARCAKKHCSTIRSGFSLYEVNEFDCGYMVDLATHQCACRRWDLTGIPCKHAVCVLDDNQEDPVKYTAEYYYTHVMKRTYSDNIKPVNGKNLWKMIGKPPIGIPEIRKPRGRQEHDIGRKSHLKRLKLLKNCQDIDAYPHVATVISLDTLKLDAKTKLWFMRDQKISVADLVKI</sequence>
<dbReference type="InterPro" id="IPR006564">
    <property type="entry name" value="Znf_PMZ"/>
</dbReference>
<dbReference type="Pfam" id="PF10551">
    <property type="entry name" value="MULE"/>
    <property type="match status" value="1"/>
</dbReference>
<feature type="domain" description="SWIM-type" evidence="6">
    <location>
        <begin position="677"/>
        <end position="709"/>
    </location>
</feature>
<keyword evidence="3" id="KW-0862">Zinc</keyword>
<proteinExistence type="predicted"/>
<evidence type="ECO:0000256" key="5">
    <source>
        <dbReference type="SAM" id="MobiDB-lite"/>
    </source>
</evidence>
<dbReference type="HOGENOM" id="CLU_006767_6_0_1"/>
<dbReference type="PANTHER" id="PTHR31973:SF187">
    <property type="entry name" value="MUTATOR TRANSPOSASE MUDRA PROTEIN"/>
    <property type="match status" value="1"/>
</dbReference>
<feature type="compositionally biased region" description="Acidic residues" evidence="5">
    <location>
        <begin position="169"/>
        <end position="186"/>
    </location>
</feature>
<dbReference type="InterPro" id="IPR018289">
    <property type="entry name" value="MULE_transposase_dom"/>
</dbReference>
<evidence type="ECO:0000259" key="6">
    <source>
        <dbReference type="PROSITE" id="PS50966"/>
    </source>
</evidence>
<dbReference type="GO" id="GO:0008270">
    <property type="term" value="F:zinc ion binding"/>
    <property type="evidence" value="ECO:0007669"/>
    <property type="project" value="UniProtKB-KW"/>
</dbReference>
<reference evidence="7 8" key="1">
    <citation type="journal article" date="2014" name="Genome Biol.">
        <title>Transcriptome and methylome profiling reveals relics of genome dominance in the mesopolyploid Brassica oleracea.</title>
        <authorList>
            <person name="Parkin I.A."/>
            <person name="Koh C."/>
            <person name="Tang H."/>
            <person name="Robinson S.J."/>
            <person name="Kagale S."/>
            <person name="Clarke W.E."/>
            <person name="Town C.D."/>
            <person name="Nixon J."/>
            <person name="Krishnakumar V."/>
            <person name="Bidwell S.L."/>
            <person name="Denoeud F."/>
            <person name="Belcram H."/>
            <person name="Links M.G."/>
            <person name="Just J."/>
            <person name="Clarke C."/>
            <person name="Bender T."/>
            <person name="Huebert T."/>
            <person name="Mason A.S."/>
            <person name="Pires J.C."/>
            <person name="Barker G."/>
            <person name="Moore J."/>
            <person name="Walley P.G."/>
            <person name="Manoli S."/>
            <person name="Batley J."/>
            <person name="Edwards D."/>
            <person name="Nelson M.N."/>
            <person name="Wang X."/>
            <person name="Paterson A.H."/>
            <person name="King G."/>
            <person name="Bancroft I."/>
            <person name="Chalhoub B."/>
            <person name="Sharpe A.G."/>
        </authorList>
    </citation>
    <scope>NUCLEOTIDE SEQUENCE</scope>
    <source>
        <strain evidence="7 8">cv. TO1000</strain>
    </source>
</reference>
<accession>A0A0D3E260</accession>
<keyword evidence="1" id="KW-0479">Metal-binding</keyword>
<evidence type="ECO:0000313" key="7">
    <source>
        <dbReference type="EnsemblPlants" id="Bo9g018110.1"/>
    </source>
</evidence>
<dbReference type="STRING" id="109376.A0A0D3E260"/>
<dbReference type="PROSITE" id="PS50966">
    <property type="entry name" value="ZF_SWIM"/>
    <property type="match status" value="1"/>
</dbReference>
<evidence type="ECO:0000313" key="8">
    <source>
        <dbReference type="Proteomes" id="UP000032141"/>
    </source>
</evidence>
<keyword evidence="2 4" id="KW-0863">Zinc-finger</keyword>
<dbReference type="InterPro" id="IPR007527">
    <property type="entry name" value="Znf_SWIM"/>
</dbReference>
<name>A0A0D3E260_BRAOL</name>
<dbReference type="eggNOG" id="ENOG502QU1T">
    <property type="taxonomic scope" value="Eukaryota"/>
</dbReference>
<organism evidence="7 8">
    <name type="scientific">Brassica oleracea var. oleracea</name>
    <dbReference type="NCBI Taxonomy" id="109376"/>
    <lineage>
        <taxon>Eukaryota</taxon>
        <taxon>Viridiplantae</taxon>
        <taxon>Streptophyta</taxon>
        <taxon>Embryophyta</taxon>
        <taxon>Tracheophyta</taxon>
        <taxon>Spermatophyta</taxon>
        <taxon>Magnoliopsida</taxon>
        <taxon>eudicotyledons</taxon>
        <taxon>Gunneridae</taxon>
        <taxon>Pentapetalae</taxon>
        <taxon>rosids</taxon>
        <taxon>malvids</taxon>
        <taxon>Brassicales</taxon>
        <taxon>Brassicaceae</taxon>
        <taxon>Brassiceae</taxon>
        <taxon>Brassica</taxon>
    </lineage>
</organism>
<dbReference type="Pfam" id="PF04434">
    <property type="entry name" value="SWIM"/>
    <property type="match status" value="1"/>
</dbReference>
<dbReference type="PANTHER" id="PTHR31973">
    <property type="entry name" value="POLYPROTEIN, PUTATIVE-RELATED"/>
    <property type="match status" value="1"/>
</dbReference>
<dbReference type="SMART" id="SM00575">
    <property type="entry name" value="ZnF_PMZ"/>
    <property type="match status" value="1"/>
</dbReference>
<dbReference type="Gramene" id="Bo9g018110.1">
    <property type="protein sequence ID" value="Bo9g018110.1"/>
    <property type="gene ID" value="Bo9g018110"/>
</dbReference>
<feature type="compositionally biased region" description="Basic and acidic residues" evidence="5">
    <location>
        <begin position="149"/>
        <end position="160"/>
    </location>
</feature>
<protein>
    <recommendedName>
        <fullName evidence="6">SWIM-type domain-containing protein</fullName>
    </recommendedName>
</protein>
<feature type="region of interest" description="Disordered" evidence="5">
    <location>
        <begin position="118"/>
        <end position="187"/>
    </location>
</feature>
<evidence type="ECO:0000256" key="3">
    <source>
        <dbReference type="ARBA" id="ARBA00022833"/>
    </source>
</evidence>
<evidence type="ECO:0000256" key="4">
    <source>
        <dbReference type="PROSITE-ProRule" id="PRU00325"/>
    </source>
</evidence>
<keyword evidence="8" id="KW-1185">Reference proteome</keyword>
<reference evidence="7" key="2">
    <citation type="submission" date="2015-03" db="UniProtKB">
        <authorList>
            <consortium name="EnsemblPlants"/>
        </authorList>
    </citation>
    <scope>IDENTIFICATION</scope>
</reference>
<evidence type="ECO:0000256" key="1">
    <source>
        <dbReference type="ARBA" id="ARBA00022723"/>
    </source>
</evidence>